<name>A0ABV0NBN3_9TELE</name>
<dbReference type="EMBL" id="JAHRIO010031567">
    <property type="protein sequence ID" value="MEQ2168803.1"/>
    <property type="molecule type" value="Genomic_DNA"/>
</dbReference>
<organism evidence="1 2">
    <name type="scientific">Goodea atripinnis</name>
    <dbReference type="NCBI Taxonomy" id="208336"/>
    <lineage>
        <taxon>Eukaryota</taxon>
        <taxon>Metazoa</taxon>
        <taxon>Chordata</taxon>
        <taxon>Craniata</taxon>
        <taxon>Vertebrata</taxon>
        <taxon>Euteleostomi</taxon>
        <taxon>Actinopterygii</taxon>
        <taxon>Neopterygii</taxon>
        <taxon>Teleostei</taxon>
        <taxon>Neoteleostei</taxon>
        <taxon>Acanthomorphata</taxon>
        <taxon>Ovalentaria</taxon>
        <taxon>Atherinomorphae</taxon>
        <taxon>Cyprinodontiformes</taxon>
        <taxon>Goodeidae</taxon>
        <taxon>Goodea</taxon>
    </lineage>
</organism>
<comment type="caution">
    <text evidence="1">The sequence shown here is derived from an EMBL/GenBank/DDBJ whole genome shotgun (WGS) entry which is preliminary data.</text>
</comment>
<keyword evidence="2" id="KW-1185">Reference proteome</keyword>
<gene>
    <name evidence="1" type="ORF">GOODEAATRI_018539</name>
</gene>
<protein>
    <submittedName>
        <fullName evidence="1">Uncharacterized protein</fullName>
    </submittedName>
</protein>
<accession>A0ABV0NBN3</accession>
<evidence type="ECO:0000313" key="2">
    <source>
        <dbReference type="Proteomes" id="UP001476798"/>
    </source>
</evidence>
<sequence length="108" mass="12236">MRDAGSESATQMLFLRRWILSGLATVRRSFGVLIQDCVRSVGGGVELRCGGTCGEACWRVDRVRLWLEPDGQRARKLPARTLSGGGNWRLESYPEARVYSLRRVWKHT</sequence>
<reference evidence="1 2" key="1">
    <citation type="submission" date="2021-06" db="EMBL/GenBank/DDBJ databases">
        <authorList>
            <person name="Palmer J.M."/>
        </authorList>
    </citation>
    <scope>NUCLEOTIDE SEQUENCE [LARGE SCALE GENOMIC DNA]</scope>
    <source>
        <strain evidence="1 2">GA_2019</strain>
        <tissue evidence="1">Muscle</tissue>
    </source>
</reference>
<proteinExistence type="predicted"/>
<dbReference type="Proteomes" id="UP001476798">
    <property type="component" value="Unassembled WGS sequence"/>
</dbReference>
<evidence type="ECO:0000313" key="1">
    <source>
        <dbReference type="EMBL" id="MEQ2168803.1"/>
    </source>
</evidence>